<protein>
    <submittedName>
        <fullName evidence="1">Uncharacterized protein</fullName>
    </submittedName>
</protein>
<accession>A0A8S5RHZ4</accession>
<name>A0A8S5RHZ4_9VIRU</name>
<evidence type="ECO:0000313" key="1">
    <source>
        <dbReference type="EMBL" id="DAE30787.1"/>
    </source>
</evidence>
<reference evidence="1" key="1">
    <citation type="journal article" date="2021" name="Proc. Natl. Acad. Sci. U.S.A.">
        <title>A Catalog of Tens of Thousands of Viruses from Human Metagenomes Reveals Hidden Associations with Chronic Diseases.</title>
        <authorList>
            <person name="Tisza M.J."/>
            <person name="Buck C.B."/>
        </authorList>
    </citation>
    <scope>NUCLEOTIDE SEQUENCE</scope>
    <source>
        <strain evidence="1">CtML55</strain>
    </source>
</reference>
<proteinExistence type="predicted"/>
<dbReference type="EMBL" id="BK059105">
    <property type="protein sequence ID" value="DAE30787.1"/>
    <property type="molecule type" value="Genomic_DNA"/>
</dbReference>
<sequence length="38" mass="4815">MGTRCLFRMIWVMEEWRQHIFQRDMFQWELVNLGILSI</sequence>
<organism evidence="1">
    <name type="scientific">virus sp. ctML55</name>
    <dbReference type="NCBI Taxonomy" id="2827627"/>
    <lineage>
        <taxon>Viruses</taxon>
    </lineage>
</organism>